<sequence>MLHAVLTTGAVRKCSTHESSSRPLHVTVVPQSWRFLEKKSWHTNNNNSFFSCCPWSWHLATLVILRRTAGQRLICATRQRRYMRLGLFARQAEVDQKEEEEPSPPQVRRASIGDSTFCEQVIPALRWFKDLFGHLNVGPSFCLPDDGAVPESIRGFKLGPTVCRIQSRSTYVKGRPQRRLLLEELGFVWDRQDFVFTSQLLPALKIYRKQFGHLDIPSSFVMPESQEVPDLLQGFKLGQLVTRIRSTRVLVKDNSERVEVLDELGFVWNSEEFFFEEKVIPAMRWFKDLFGHLNVGDSFCLPDDGAVPESIRGVKLGQTVGHIRSHCTFVKGRTSRRLLLEELGFVWDRQDFVFTNQLLPALNIYREQYGHLDIPSSFAMPSSQDVPDLLRKFKLGQMVKKIRSTRFLVKDHSERQEVLDDLGFVWNSEEFIFEEQVLAALDWYRCEFGNLLVPSLFVVPESDDVLHVFRGLNLGSAVNRIRSHNTYIEGRPDRRKLLDELGFIWDVPGFIFDHQILPSLQWFINSFGFLCDVPTSFVVPDSSELPALLRGFKLGKICQDIRLKQTWLKGHPVRQKALLELISSHDPLQDCTYQKGTWEMIFKQQLLPAIILYKDWFGHLDVPADFAMPDGEDLQVMLRGFKLGQLVQQIRSVKCLVQDELGRLQALDELGFVWKKPRRTK</sequence>
<dbReference type="PANTHER" id="PTHR37066:SF1">
    <property type="entry name" value="LNS2_PITP DOMAIN-CONTAINING PROTEIN"/>
    <property type="match status" value="1"/>
</dbReference>
<dbReference type="OrthoDB" id="58760at2759"/>
<dbReference type="Proteomes" id="UP000654075">
    <property type="component" value="Unassembled WGS sequence"/>
</dbReference>
<dbReference type="AlphaFoldDB" id="A0A813FJU5"/>
<protein>
    <recommendedName>
        <fullName evidence="3">Helicase-associated domain-containing protein</fullName>
    </recommendedName>
</protein>
<dbReference type="PANTHER" id="PTHR37066">
    <property type="entry name" value="HELICASE-ASSOCIATED"/>
    <property type="match status" value="1"/>
</dbReference>
<dbReference type="EMBL" id="CAJNNV010025354">
    <property type="protein sequence ID" value="CAE8614017.1"/>
    <property type="molecule type" value="Genomic_DNA"/>
</dbReference>
<organism evidence="1 2">
    <name type="scientific">Polarella glacialis</name>
    <name type="common">Dinoflagellate</name>
    <dbReference type="NCBI Taxonomy" id="89957"/>
    <lineage>
        <taxon>Eukaryota</taxon>
        <taxon>Sar</taxon>
        <taxon>Alveolata</taxon>
        <taxon>Dinophyceae</taxon>
        <taxon>Suessiales</taxon>
        <taxon>Suessiaceae</taxon>
        <taxon>Polarella</taxon>
    </lineage>
</organism>
<proteinExistence type="predicted"/>
<evidence type="ECO:0008006" key="3">
    <source>
        <dbReference type="Google" id="ProtNLM"/>
    </source>
</evidence>
<comment type="caution">
    <text evidence="1">The sequence shown here is derived from an EMBL/GenBank/DDBJ whole genome shotgun (WGS) entry which is preliminary data.</text>
</comment>
<evidence type="ECO:0000313" key="1">
    <source>
        <dbReference type="EMBL" id="CAE8614017.1"/>
    </source>
</evidence>
<keyword evidence="2" id="KW-1185">Reference proteome</keyword>
<evidence type="ECO:0000313" key="2">
    <source>
        <dbReference type="Proteomes" id="UP000654075"/>
    </source>
</evidence>
<name>A0A813FJU5_POLGL</name>
<reference evidence="1" key="1">
    <citation type="submission" date="2021-02" db="EMBL/GenBank/DDBJ databases">
        <authorList>
            <person name="Dougan E. K."/>
            <person name="Rhodes N."/>
            <person name="Thang M."/>
            <person name="Chan C."/>
        </authorList>
    </citation>
    <scope>NUCLEOTIDE SEQUENCE</scope>
</reference>
<gene>
    <name evidence="1" type="ORF">PGLA1383_LOCUS31753</name>
</gene>
<accession>A0A813FJU5</accession>